<dbReference type="PROSITE" id="PS00086">
    <property type="entry name" value="CYTOCHROME_P450"/>
    <property type="match status" value="1"/>
</dbReference>
<evidence type="ECO:0000313" key="11">
    <source>
        <dbReference type="EMBL" id="KZV98744.1"/>
    </source>
</evidence>
<reference evidence="11 12" key="1">
    <citation type="journal article" date="2016" name="Mol. Biol. Evol.">
        <title>Comparative Genomics of Early-Diverging Mushroom-Forming Fungi Provides Insights into the Origins of Lignocellulose Decay Capabilities.</title>
        <authorList>
            <person name="Nagy L.G."/>
            <person name="Riley R."/>
            <person name="Tritt A."/>
            <person name="Adam C."/>
            <person name="Daum C."/>
            <person name="Floudas D."/>
            <person name="Sun H."/>
            <person name="Yadav J.S."/>
            <person name="Pangilinan J."/>
            <person name="Larsson K.H."/>
            <person name="Matsuura K."/>
            <person name="Barry K."/>
            <person name="Labutti K."/>
            <person name="Kuo R."/>
            <person name="Ohm R.A."/>
            <person name="Bhattacharya S.S."/>
            <person name="Shirouzu T."/>
            <person name="Yoshinaga Y."/>
            <person name="Martin F.M."/>
            <person name="Grigoriev I.V."/>
            <person name="Hibbett D.S."/>
        </authorList>
    </citation>
    <scope>NUCLEOTIDE SEQUENCE [LARGE SCALE GENOMIC DNA]</scope>
    <source>
        <strain evidence="11 12">HHB12029</strain>
    </source>
</reference>
<dbReference type="GO" id="GO:0016705">
    <property type="term" value="F:oxidoreductase activity, acting on paired donors, with incorporation or reduction of molecular oxygen"/>
    <property type="evidence" value="ECO:0007669"/>
    <property type="project" value="InterPro"/>
</dbReference>
<feature type="transmembrane region" description="Helical" evidence="10">
    <location>
        <begin position="45"/>
        <end position="62"/>
    </location>
</feature>
<keyword evidence="6 8" id="KW-0408">Iron</keyword>
<evidence type="ECO:0000256" key="7">
    <source>
        <dbReference type="ARBA" id="ARBA00023033"/>
    </source>
</evidence>
<dbReference type="PANTHER" id="PTHR24287">
    <property type="entry name" value="P450, PUTATIVE (EUROFUNG)-RELATED"/>
    <property type="match status" value="1"/>
</dbReference>
<comment type="similarity">
    <text evidence="2 9">Belongs to the cytochrome P450 family.</text>
</comment>
<feature type="transmembrane region" description="Helical" evidence="10">
    <location>
        <begin position="12"/>
        <end position="33"/>
    </location>
</feature>
<gene>
    <name evidence="11" type="ORF">EXIGLDRAFT_669213</name>
</gene>
<sequence>MFHYERNYNRYRLSLVVIALKVFAVPCLLAQAALSLSLAPPVSSALKWLVIFPVSIIVYWTTRNTLWTLRDKRNAARLGAQPIPKVYGRWIGGLDLMVYFARGQEENYGTLEFRKFFEERGATTLNFQIMWHDLIMTIDDGHIKHVLSTGFSHFEKGPRGRWIMEGVFGNGIFNRDGDVWKMHRSMTRPFFSRDRISDYVTIGKHTDVALRVLSKLSSRSKAVDVQDLFARFTIDAAAEFLFGTQLNSLHAPLPEPGRSKLGPKGSQAVDADDFGSFVQAFDEAQVKMTERFHLDPFWRLTELFKDGMKEPMATVRGYLEPVVQRALDDHAAAKRKGVQLDQDECTLLQYLVANTDDKTVLRDELVNILIAGRDTTAALLTFTVYLLATHPEVFRHLREEVLAVCGPDMPPTYETIRDMKYLRAVVNEALRLFPPVPINQRMCGAEPAVFPPSKPGGPSYYVPAETDIIYVPLLLHRRKDLWGDDAEEFNPQRWLDEDRVKKFVQNPMIFVPFNAGPRICLGQQFAYNEASYFLARLLQKFSAIDLAPEAAPQGSLPPKEWKNEPGRKGVEKCWPKAAIILFAKGGLWARFTPVEGA</sequence>
<evidence type="ECO:0000256" key="2">
    <source>
        <dbReference type="ARBA" id="ARBA00010617"/>
    </source>
</evidence>
<protein>
    <submittedName>
        <fullName evidence="11">Cytochrome P450</fullName>
    </submittedName>
</protein>
<dbReference type="GO" id="GO:0005506">
    <property type="term" value="F:iron ion binding"/>
    <property type="evidence" value="ECO:0007669"/>
    <property type="project" value="InterPro"/>
</dbReference>
<evidence type="ECO:0000256" key="10">
    <source>
        <dbReference type="SAM" id="Phobius"/>
    </source>
</evidence>
<evidence type="ECO:0000313" key="12">
    <source>
        <dbReference type="Proteomes" id="UP000077266"/>
    </source>
</evidence>
<dbReference type="STRING" id="1314781.A0A165M494"/>
<dbReference type="PANTHER" id="PTHR24287:SF1">
    <property type="entry name" value="P450, PUTATIVE (EUROFUNG)-RELATED"/>
    <property type="match status" value="1"/>
</dbReference>
<dbReference type="Gene3D" id="1.10.630.10">
    <property type="entry name" value="Cytochrome P450"/>
    <property type="match status" value="1"/>
</dbReference>
<dbReference type="InterPro" id="IPR002401">
    <property type="entry name" value="Cyt_P450_E_grp-I"/>
</dbReference>
<dbReference type="GO" id="GO:0004497">
    <property type="term" value="F:monooxygenase activity"/>
    <property type="evidence" value="ECO:0007669"/>
    <property type="project" value="UniProtKB-KW"/>
</dbReference>
<keyword evidence="10" id="KW-0472">Membrane</keyword>
<evidence type="ECO:0000256" key="9">
    <source>
        <dbReference type="RuleBase" id="RU000461"/>
    </source>
</evidence>
<proteinExistence type="inferred from homology"/>
<evidence type="ECO:0000256" key="4">
    <source>
        <dbReference type="ARBA" id="ARBA00022723"/>
    </source>
</evidence>
<evidence type="ECO:0000256" key="3">
    <source>
        <dbReference type="ARBA" id="ARBA00022617"/>
    </source>
</evidence>
<keyword evidence="12" id="KW-1185">Reference proteome</keyword>
<dbReference type="InterPro" id="IPR047146">
    <property type="entry name" value="Cyt_P450_E_CYP52_fungi"/>
</dbReference>
<feature type="binding site" description="axial binding residue" evidence="8">
    <location>
        <position position="520"/>
    </location>
    <ligand>
        <name>heme</name>
        <dbReference type="ChEBI" id="CHEBI:30413"/>
    </ligand>
    <ligandPart>
        <name>Fe</name>
        <dbReference type="ChEBI" id="CHEBI:18248"/>
    </ligandPart>
</feature>
<name>A0A165M494_EXIGL</name>
<comment type="cofactor">
    <cofactor evidence="1 8">
        <name>heme</name>
        <dbReference type="ChEBI" id="CHEBI:30413"/>
    </cofactor>
</comment>
<evidence type="ECO:0000256" key="5">
    <source>
        <dbReference type="ARBA" id="ARBA00023002"/>
    </source>
</evidence>
<dbReference type="SUPFAM" id="SSF48264">
    <property type="entry name" value="Cytochrome P450"/>
    <property type="match status" value="1"/>
</dbReference>
<evidence type="ECO:0000256" key="6">
    <source>
        <dbReference type="ARBA" id="ARBA00023004"/>
    </source>
</evidence>
<dbReference type="PRINTS" id="PR00463">
    <property type="entry name" value="EP450I"/>
</dbReference>
<accession>A0A165M494</accession>
<evidence type="ECO:0000256" key="1">
    <source>
        <dbReference type="ARBA" id="ARBA00001971"/>
    </source>
</evidence>
<dbReference type="EMBL" id="KV425915">
    <property type="protein sequence ID" value="KZV98744.1"/>
    <property type="molecule type" value="Genomic_DNA"/>
</dbReference>
<keyword evidence="5 9" id="KW-0560">Oxidoreductase</keyword>
<keyword evidence="4 8" id="KW-0479">Metal-binding</keyword>
<keyword evidence="10" id="KW-0812">Transmembrane</keyword>
<dbReference type="Pfam" id="PF00067">
    <property type="entry name" value="p450"/>
    <property type="match status" value="1"/>
</dbReference>
<dbReference type="PRINTS" id="PR00385">
    <property type="entry name" value="P450"/>
</dbReference>
<dbReference type="InterPro" id="IPR036396">
    <property type="entry name" value="Cyt_P450_sf"/>
</dbReference>
<organism evidence="11 12">
    <name type="scientific">Exidia glandulosa HHB12029</name>
    <dbReference type="NCBI Taxonomy" id="1314781"/>
    <lineage>
        <taxon>Eukaryota</taxon>
        <taxon>Fungi</taxon>
        <taxon>Dikarya</taxon>
        <taxon>Basidiomycota</taxon>
        <taxon>Agaricomycotina</taxon>
        <taxon>Agaricomycetes</taxon>
        <taxon>Auriculariales</taxon>
        <taxon>Exidiaceae</taxon>
        <taxon>Exidia</taxon>
    </lineage>
</organism>
<evidence type="ECO:0000256" key="8">
    <source>
        <dbReference type="PIRSR" id="PIRSR602401-1"/>
    </source>
</evidence>
<dbReference type="InterPro" id="IPR017972">
    <property type="entry name" value="Cyt_P450_CS"/>
</dbReference>
<dbReference type="CDD" id="cd11063">
    <property type="entry name" value="CYP52"/>
    <property type="match status" value="1"/>
</dbReference>
<keyword evidence="3 8" id="KW-0349">Heme</keyword>
<keyword evidence="7 9" id="KW-0503">Monooxygenase</keyword>
<dbReference type="Proteomes" id="UP000077266">
    <property type="component" value="Unassembled WGS sequence"/>
</dbReference>
<dbReference type="GO" id="GO:0020037">
    <property type="term" value="F:heme binding"/>
    <property type="evidence" value="ECO:0007669"/>
    <property type="project" value="InterPro"/>
</dbReference>
<dbReference type="OrthoDB" id="1470350at2759"/>
<dbReference type="InterPro" id="IPR001128">
    <property type="entry name" value="Cyt_P450"/>
</dbReference>
<dbReference type="InParanoid" id="A0A165M494"/>
<keyword evidence="10" id="KW-1133">Transmembrane helix</keyword>
<dbReference type="AlphaFoldDB" id="A0A165M494"/>